<dbReference type="GO" id="GO:0010521">
    <property type="term" value="F:telomerase inhibitor activity"/>
    <property type="evidence" value="ECO:0007669"/>
    <property type="project" value="TreeGrafter"/>
</dbReference>
<keyword evidence="4" id="KW-1185">Reference proteome</keyword>
<reference evidence="3" key="1">
    <citation type="submission" date="2022-07" db="EMBL/GenBank/DDBJ databases">
        <title>Phylogenomic reconstructions and comparative analyses of Kickxellomycotina fungi.</title>
        <authorList>
            <person name="Reynolds N.K."/>
            <person name="Stajich J.E."/>
            <person name="Barry K."/>
            <person name="Grigoriev I.V."/>
            <person name="Crous P."/>
            <person name="Smith M.E."/>
        </authorList>
    </citation>
    <scope>NUCLEOTIDE SEQUENCE</scope>
    <source>
        <strain evidence="3">NRRL 1566</strain>
    </source>
</reference>
<dbReference type="InterPro" id="IPR000467">
    <property type="entry name" value="G_patch_dom"/>
</dbReference>
<evidence type="ECO:0000313" key="4">
    <source>
        <dbReference type="Proteomes" id="UP001139887"/>
    </source>
</evidence>
<feature type="compositionally biased region" description="Basic residues" evidence="1">
    <location>
        <begin position="219"/>
        <end position="229"/>
    </location>
</feature>
<feature type="region of interest" description="Disordered" evidence="1">
    <location>
        <begin position="202"/>
        <end position="268"/>
    </location>
</feature>
<evidence type="ECO:0000313" key="3">
    <source>
        <dbReference type="EMBL" id="KAJ2851614.1"/>
    </source>
</evidence>
<evidence type="ECO:0000256" key="1">
    <source>
        <dbReference type="SAM" id="MobiDB-lite"/>
    </source>
</evidence>
<feature type="domain" description="G-patch" evidence="2">
    <location>
        <begin position="25"/>
        <end position="71"/>
    </location>
</feature>
<feature type="region of interest" description="Disordered" evidence="1">
    <location>
        <begin position="93"/>
        <end position="174"/>
    </location>
</feature>
<comment type="caution">
    <text evidence="3">The sequence shown here is derived from an EMBL/GenBank/DDBJ whole genome shotgun (WGS) entry which is preliminary data.</text>
</comment>
<dbReference type="PROSITE" id="PS50174">
    <property type="entry name" value="G_PATCH"/>
    <property type="match status" value="1"/>
</dbReference>
<sequence>MGLSEQKSRIMYASDPRNLNWSQDKSRFGFKMLEKMGWSEGKGLGLNEDGNKEHIKIKLKTNSFGIGADKKTIRNWLANTDGFSQLLDRLNADTTSNSSSARDSGAETADTDEPPKVPERSNHRMSHRAKFRRMKQMAMRDERGLQEILGVRSAKLEEPEEAVESVRNSPKNNTVVASVSATDYFAQKMADNPALAAIYGTSAAKRSASSDDERDEKKPKKSDRKKRKVSKLDDSHDSKKNKKTKDKKSKKEKKKSKDKKKKSRSSSP</sequence>
<accession>A0A9W8IHM7</accession>
<organism evidence="3 4">
    <name type="scientific">Coemansia brasiliensis</name>
    <dbReference type="NCBI Taxonomy" id="2650707"/>
    <lineage>
        <taxon>Eukaryota</taxon>
        <taxon>Fungi</taxon>
        <taxon>Fungi incertae sedis</taxon>
        <taxon>Zoopagomycota</taxon>
        <taxon>Kickxellomycotina</taxon>
        <taxon>Kickxellomycetes</taxon>
        <taxon>Kickxellales</taxon>
        <taxon>Kickxellaceae</taxon>
        <taxon>Coemansia</taxon>
    </lineage>
</organism>
<evidence type="ECO:0000259" key="2">
    <source>
        <dbReference type="PROSITE" id="PS50174"/>
    </source>
</evidence>
<dbReference type="Pfam" id="PF01585">
    <property type="entry name" value="G-patch"/>
    <property type="match status" value="1"/>
</dbReference>
<protein>
    <recommendedName>
        <fullName evidence="2">G-patch domain-containing protein</fullName>
    </recommendedName>
</protein>
<feature type="compositionally biased region" description="Basic and acidic residues" evidence="1">
    <location>
        <begin position="208"/>
        <end position="218"/>
    </location>
</feature>
<name>A0A9W8IHM7_9FUNG</name>
<dbReference type="GO" id="GO:0005730">
    <property type="term" value="C:nucleolus"/>
    <property type="evidence" value="ECO:0007669"/>
    <property type="project" value="TreeGrafter"/>
</dbReference>
<gene>
    <name evidence="3" type="ORF">IWW36_000937</name>
</gene>
<dbReference type="AlphaFoldDB" id="A0A9W8IHM7"/>
<dbReference type="GO" id="GO:0003676">
    <property type="term" value="F:nucleic acid binding"/>
    <property type="evidence" value="ECO:0007669"/>
    <property type="project" value="InterPro"/>
</dbReference>
<dbReference type="OrthoDB" id="29523at2759"/>
<dbReference type="InterPro" id="IPR050656">
    <property type="entry name" value="PINX1"/>
</dbReference>
<dbReference type="PANTHER" id="PTHR23149:SF27">
    <property type="entry name" value="PIN2_TERF1-INTERACTING TELOMERASE INHIBITOR 1"/>
    <property type="match status" value="1"/>
</dbReference>
<dbReference type="PANTHER" id="PTHR23149">
    <property type="entry name" value="G PATCH DOMAIN CONTAINING PROTEIN"/>
    <property type="match status" value="1"/>
</dbReference>
<feature type="compositionally biased region" description="Basic residues" evidence="1">
    <location>
        <begin position="239"/>
        <end position="268"/>
    </location>
</feature>
<feature type="compositionally biased region" description="Basic and acidic residues" evidence="1">
    <location>
        <begin position="113"/>
        <end position="122"/>
    </location>
</feature>
<dbReference type="SMART" id="SM00443">
    <property type="entry name" value="G_patch"/>
    <property type="match status" value="1"/>
</dbReference>
<dbReference type="EMBL" id="JANBUW010000010">
    <property type="protein sequence ID" value="KAJ2851614.1"/>
    <property type="molecule type" value="Genomic_DNA"/>
</dbReference>
<dbReference type="Proteomes" id="UP001139887">
    <property type="component" value="Unassembled WGS sequence"/>
</dbReference>
<feature type="compositionally biased region" description="Polar residues" evidence="1">
    <location>
        <begin position="93"/>
        <end position="102"/>
    </location>
</feature>
<feature type="compositionally biased region" description="Basic residues" evidence="1">
    <location>
        <begin position="123"/>
        <end position="135"/>
    </location>
</feature>
<proteinExistence type="predicted"/>